<gene>
    <name evidence="1" type="ordered locus">MCI_02445</name>
</gene>
<dbReference type="HOGENOM" id="CLU_3419160_0_0_5"/>
<accession>H8KCE9</accession>
<evidence type="ECO:0000313" key="1">
    <source>
        <dbReference type="EMBL" id="AFC73407.1"/>
    </source>
</evidence>
<organism evidence="1 2">
    <name type="scientific">Rickettsia montanensis (strain OSU 85-930)</name>
    <dbReference type="NCBI Taxonomy" id="1105114"/>
    <lineage>
        <taxon>Bacteria</taxon>
        <taxon>Pseudomonadati</taxon>
        <taxon>Pseudomonadota</taxon>
        <taxon>Alphaproteobacteria</taxon>
        <taxon>Rickettsiales</taxon>
        <taxon>Rickettsiaceae</taxon>
        <taxon>Rickettsieae</taxon>
        <taxon>Rickettsia</taxon>
        <taxon>spotted fever group</taxon>
    </lineage>
</organism>
<dbReference type="AlphaFoldDB" id="H8KCE9"/>
<protein>
    <submittedName>
        <fullName evidence="1">Mannose-1-phosphate guanylyltransferase</fullName>
    </submittedName>
</protein>
<evidence type="ECO:0000313" key="2">
    <source>
        <dbReference type="Proteomes" id="UP000008008"/>
    </source>
</evidence>
<dbReference type="Proteomes" id="UP000008008">
    <property type="component" value="Chromosome"/>
</dbReference>
<sequence length="25" mass="2876">MNGLLVADKSKMNEIKELVMKIEQN</sequence>
<keyword evidence="1" id="KW-0548">Nucleotidyltransferase</keyword>
<name>H8KCE9_RICMS</name>
<keyword evidence="1" id="KW-0808">Transferase</keyword>
<proteinExistence type="predicted"/>
<dbReference type="KEGG" id="rmo:MCI_02445"/>
<dbReference type="GO" id="GO:0016779">
    <property type="term" value="F:nucleotidyltransferase activity"/>
    <property type="evidence" value="ECO:0007669"/>
    <property type="project" value="UniProtKB-KW"/>
</dbReference>
<dbReference type="EMBL" id="CP003340">
    <property type="protein sequence ID" value="AFC73407.1"/>
    <property type="molecule type" value="Genomic_DNA"/>
</dbReference>
<reference evidence="2" key="1">
    <citation type="submission" date="2012-02" db="EMBL/GenBank/DDBJ databases">
        <title>Complete genome sequence of Rickettsia montanensis strain OSU 85-930.</title>
        <authorList>
            <person name="Johnson S.L."/>
            <person name="Munk A.C."/>
            <person name="Han S."/>
            <person name="Bruce D.C."/>
            <person name="Dasch G.A."/>
        </authorList>
    </citation>
    <scope>NUCLEOTIDE SEQUENCE [LARGE SCALE GENOMIC DNA]</scope>
    <source>
        <strain evidence="2">OSU 85-930</strain>
    </source>
</reference>
<keyword evidence="2" id="KW-1185">Reference proteome</keyword>